<dbReference type="FunFam" id="3.40.50.150:FF:000055">
    <property type="entry name" value="5-methylcytosine rRNA methyltransferase NSUN4"/>
    <property type="match status" value="1"/>
</dbReference>
<dbReference type="InterPro" id="IPR049560">
    <property type="entry name" value="MeTrfase_RsmB-F_NOP2_cat"/>
</dbReference>
<feature type="binding site" evidence="8">
    <location>
        <position position="323"/>
    </location>
    <ligand>
        <name>S-adenosyl-L-methionine</name>
        <dbReference type="ChEBI" id="CHEBI:59789"/>
    </ligand>
</feature>
<keyword evidence="6 8" id="KW-0694">RNA-binding</keyword>
<evidence type="ECO:0000313" key="10">
    <source>
        <dbReference type="EMBL" id="CAH1406296.1"/>
    </source>
</evidence>
<keyword evidence="4 8" id="KW-0808">Transferase</keyword>
<feature type="domain" description="SAM-dependent MTase RsmB/NOP-type" evidence="9">
    <location>
        <begin position="161"/>
        <end position="468"/>
    </location>
</feature>
<evidence type="ECO:0000256" key="5">
    <source>
        <dbReference type="ARBA" id="ARBA00022691"/>
    </source>
</evidence>
<dbReference type="GO" id="GO:0008173">
    <property type="term" value="F:RNA methyltransferase activity"/>
    <property type="evidence" value="ECO:0007669"/>
    <property type="project" value="InterPro"/>
</dbReference>
<dbReference type="InterPro" id="IPR001678">
    <property type="entry name" value="MeTrfase_RsmB-F_NOP2_dom"/>
</dbReference>
<keyword evidence="3 8" id="KW-0489">Methyltransferase</keyword>
<keyword evidence="11" id="KW-1185">Reference proteome</keyword>
<dbReference type="PANTHER" id="PTHR13238:SF0">
    <property type="entry name" value="CILIA- AND FLAGELLA-ASSOCIATED PROTEIN 298"/>
    <property type="match status" value="1"/>
</dbReference>
<dbReference type="InterPro" id="IPR021298">
    <property type="entry name" value="CFAP298"/>
</dbReference>
<sequence>MLKKYISLLKKDHLSFLVVRTKSSKASKGKSKETAKLKALEHFDDLYGKVFEKKWPSIRLGLLSQQKYIAVLNNYGDKEKAATFLENHGAININKFFEYRNLNMSIRKKIQRKTTLNDVNEKFVKISEEKLEEEISDLYPSELPDTKYSNTASDRFIDPSVSTSSLHEYVPATKIKGSSDYLQESQHYSYYVDSSNFTPIILDESNLMFPEHLSIYTYEPGNVQSFPPPKSGSTGVSDYYLMDGGSLLPVLALDLQPDDTVLDMCAAPGGKSFLCLQTLYPKTVTCNDISESRLKRVTSVFKEFFYDYPKKLAGNEIKLTLLDARHIDAFGVYNKILVDVPCTTDRHSVMEDDNNIFKASRLKERIRIPELQSEILMQALKIVAVGGTVVYSTCSLSPIQNDGVVHMALKRVHEETGCEIIVMNMKEALEPTNILYKYSNIDLRYGHLIVPFLVNNFGPMYFYKVIEEVCAIYNGILKINRLCYEIEELSKHGTLFPPEILDVYESEVEKLGLKDEWGDICIPNGGYSYNKDPVGRRNGKKPNEHMEKTLKEAVEEVKSMVSKKLIEINKCLYLKTVQEALDILRGVVLIVYPMNLPPHDVIRKELENNEDLTGTQAAKEVIDSSRACLWCFNKQMFRGKILKDYVGANEKTKVTVKLSRSVDDQPVTEPGYSEEERKAMMYYSYKREEELKKLDRDDDDNYHSSPWADSGNLKRSLQGCHNISWKP</sequence>
<organism evidence="10 11">
    <name type="scientific">Nezara viridula</name>
    <name type="common">Southern green stink bug</name>
    <name type="synonym">Cimex viridulus</name>
    <dbReference type="NCBI Taxonomy" id="85310"/>
    <lineage>
        <taxon>Eukaryota</taxon>
        <taxon>Metazoa</taxon>
        <taxon>Ecdysozoa</taxon>
        <taxon>Arthropoda</taxon>
        <taxon>Hexapoda</taxon>
        <taxon>Insecta</taxon>
        <taxon>Pterygota</taxon>
        <taxon>Neoptera</taxon>
        <taxon>Paraneoptera</taxon>
        <taxon>Hemiptera</taxon>
        <taxon>Heteroptera</taxon>
        <taxon>Panheteroptera</taxon>
        <taxon>Pentatomomorpha</taxon>
        <taxon>Pentatomoidea</taxon>
        <taxon>Pentatomidae</taxon>
        <taxon>Pentatominae</taxon>
        <taxon>Nezara</taxon>
    </lineage>
</organism>
<dbReference type="GO" id="GO:0006396">
    <property type="term" value="P:RNA processing"/>
    <property type="evidence" value="ECO:0007669"/>
    <property type="project" value="UniProtKB-ARBA"/>
</dbReference>
<protein>
    <recommendedName>
        <fullName evidence="9">SAM-dependent MTase RsmB/NOP-type domain-containing protein</fullName>
    </recommendedName>
</protein>
<dbReference type="AlphaFoldDB" id="A0A9P0HRX0"/>
<proteinExistence type="inferred from homology"/>
<evidence type="ECO:0000313" key="11">
    <source>
        <dbReference type="Proteomes" id="UP001152798"/>
    </source>
</evidence>
<evidence type="ECO:0000256" key="2">
    <source>
        <dbReference type="ARBA" id="ARBA00009619"/>
    </source>
</evidence>
<feature type="binding site" evidence="8">
    <location>
        <position position="288"/>
    </location>
    <ligand>
        <name>S-adenosyl-L-methionine</name>
        <dbReference type="ChEBI" id="CHEBI:59789"/>
    </ligand>
</feature>
<reference evidence="10" key="1">
    <citation type="submission" date="2022-01" db="EMBL/GenBank/DDBJ databases">
        <authorList>
            <person name="King R."/>
        </authorList>
    </citation>
    <scope>NUCLEOTIDE SEQUENCE</scope>
</reference>
<comment type="similarity">
    <text evidence="8">Belongs to the class I-like SAM-binding methyltransferase superfamily. RsmB/NOP family.</text>
</comment>
<feature type="binding site" evidence="8">
    <location>
        <begin position="265"/>
        <end position="271"/>
    </location>
    <ligand>
        <name>S-adenosyl-L-methionine</name>
        <dbReference type="ChEBI" id="CHEBI:59789"/>
    </ligand>
</feature>
<feature type="binding site" evidence="8">
    <location>
        <position position="339"/>
    </location>
    <ligand>
        <name>S-adenosyl-L-methionine</name>
        <dbReference type="ChEBI" id="CHEBI:59789"/>
    </ligand>
</feature>
<evidence type="ECO:0000256" key="3">
    <source>
        <dbReference type="ARBA" id="ARBA00022603"/>
    </source>
</evidence>
<keyword evidence="7" id="KW-0496">Mitochondrion</keyword>
<dbReference type="Proteomes" id="UP001152798">
    <property type="component" value="Chromosome 6"/>
</dbReference>
<evidence type="ECO:0000259" key="9">
    <source>
        <dbReference type="PROSITE" id="PS51686"/>
    </source>
</evidence>
<dbReference type="GO" id="GO:0001510">
    <property type="term" value="P:RNA methylation"/>
    <property type="evidence" value="ECO:0007669"/>
    <property type="project" value="InterPro"/>
</dbReference>
<evidence type="ECO:0000256" key="7">
    <source>
        <dbReference type="ARBA" id="ARBA00023128"/>
    </source>
</evidence>
<dbReference type="Pfam" id="PF01189">
    <property type="entry name" value="Methyltr_RsmB-F"/>
    <property type="match status" value="1"/>
</dbReference>
<dbReference type="GO" id="GO:0003723">
    <property type="term" value="F:RNA binding"/>
    <property type="evidence" value="ECO:0007669"/>
    <property type="project" value="UniProtKB-UniRule"/>
</dbReference>
<dbReference type="PANTHER" id="PTHR13238">
    <property type="entry name" value="PROTEIN C21ORF59"/>
    <property type="match status" value="1"/>
</dbReference>
<evidence type="ECO:0000256" key="4">
    <source>
        <dbReference type="ARBA" id="ARBA00022679"/>
    </source>
</evidence>
<dbReference type="PROSITE" id="PS51686">
    <property type="entry name" value="SAM_MT_RSMB_NOP"/>
    <property type="match status" value="1"/>
</dbReference>
<name>A0A9P0HRX0_NEZVI</name>
<feature type="active site" description="Nucleophile" evidence="8">
    <location>
        <position position="394"/>
    </location>
</feature>
<keyword evidence="5 8" id="KW-0949">S-adenosyl-L-methionine</keyword>
<dbReference type="InterPro" id="IPR023267">
    <property type="entry name" value="RCMT"/>
</dbReference>
<dbReference type="SUPFAM" id="SSF53335">
    <property type="entry name" value="S-adenosyl-L-methionine-dependent methyltransferases"/>
    <property type="match status" value="1"/>
</dbReference>
<evidence type="ECO:0000256" key="6">
    <source>
        <dbReference type="ARBA" id="ARBA00022884"/>
    </source>
</evidence>
<evidence type="ECO:0000256" key="8">
    <source>
        <dbReference type="PROSITE-ProRule" id="PRU01023"/>
    </source>
</evidence>
<dbReference type="GO" id="GO:0003352">
    <property type="term" value="P:regulation of cilium movement"/>
    <property type="evidence" value="ECO:0007669"/>
    <property type="project" value="InterPro"/>
</dbReference>
<dbReference type="GO" id="GO:0005739">
    <property type="term" value="C:mitochondrion"/>
    <property type="evidence" value="ECO:0007669"/>
    <property type="project" value="UniProtKB-SubCell"/>
</dbReference>
<dbReference type="PRINTS" id="PR02008">
    <property type="entry name" value="RCMTFAMILY"/>
</dbReference>
<comment type="subcellular location">
    <subcellularLocation>
        <location evidence="1">Mitochondrion</location>
    </subcellularLocation>
</comment>
<dbReference type="OrthoDB" id="8020218at2759"/>
<comment type="similarity">
    <text evidence="2">Belongs to the CFAP298 family.</text>
</comment>
<accession>A0A9P0HRX0</accession>
<evidence type="ECO:0000256" key="1">
    <source>
        <dbReference type="ARBA" id="ARBA00004173"/>
    </source>
</evidence>
<gene>
    <name evidence="10" type="ORF">NEZAVI_LOCUS14270</name>
</gene>
<dbReference type="InterPro" id="IPR029063">
    <property type="entry name" value="SAM-dependent_MTases_sf"/>
</dbReference>
<dbReference type="Gene3D" id="6.20.240.40">
    <property type="match status" value="1"/>
</dbReference>
<dbReference type="Pfam" id="PF11069">
    <property type="entry name" value="CFAP298"/>
    <property type="match status" value="1"/>
</dbReference>
<dbReference type="Gene3D" id="3.40.50.150">
    <property type="entry name" value="Vaccinia Virus protein VP39"/>
    <property type="match status" value="1"/>
</dbReference>
<dbReference type="EMBL" id="OV725082">
    <property type="protein sequence ID" value="CAH1406296.1"/>
    <property type="molecule type" value="Genomic_DNA"/>
</dbReference>